<dbReference type="AlphaFoldDB" id="A0A1G8CCY4"/>
<keyword evidence="2" id="KW-1185">Reference proteome</keyword>
<dbReference type="RefSeq" id="WP_091272274.1">
    <property type="nucleotide sequence ID" value="NZ_FNDK01000005.1"/>
</dbReference>
<sequence>MEKQTYYVNLNPISMDDVSPVRIPDSTLIQYEIEATPEELENLRFLLNETQDHDIEASNLFSFEHFDESITETDQHEYQRGMDKVFDTIYELGTPETKKLIKEIHLQNHEPKKNMRPRQQ</sequence>
<organism evidence="1 2">
    <name type="scientific">Alteribacillus persepolensis</name>
    <dbReference type="NCBI Taxonomy" id="568899"/>
    <lineage>
        <taxon>Bacteria</taxon>
        <taxon>Bacillati</taxon>
        <taxon>Bacillota</taxon>
        <taxon>Bacilli</taxon>
        <taxon>Bacillales</taxon>
        <taxon>Bacillaceae</taxon>
        <taxon>Alteribacillus</taxon>
    </lineage>
</organism>
<dbReference type="EMBL" id="FNDK01000005">
    <property type="protein sequence ID" value="SDH43371.1"/>
    <property type="molecule type" value="Genomic_DNA"/>
</dbReference>
<evidence type="ECO:0000313" key="1">
    <source>
        <dbReference type="EMBL" id="SDH43371.1"/>
    </source>
</evidence>
<dbReference type="Proteomes" id="UP000199163">
    <property type="component" value="Unassembled WGS sequence"/>
</dbReference>
<proteinExistence type="predicted"/>
<evidence type="ECO:0000313" key="2">
    <source>
        <dbReference type="Proteomes" id="UP000199163"/>
    </source>
</evidence>
<protein>
    <submittedName>
        <fullName evidence="1">Uncharacterized protein</fullName>
    </submittedName>
</protein>
<dbReference type="OrthoDB" id="2706506at2"/>
<name>A0A1G8CCY4_9BACI</name>
<gene>
    <name evidence="1" type="ORF">SAMN05192534_105145</name>
</gene>
<reference evidence="1 2" key="1">
    <citation type="submission" date="2016-10" db="EMBL/GenBank/DDBJ databases">
        <authorList>
            <person name="de Groot N.N."/>
        </authorList>
    </citation>
    <scope>NUCLEOTIDE SEQUENCE [LARGE SCALE GENOMIC DNA]</scope>
    <source>
        <strain evidence="1 2">DSM 21632</strain>
    </source>
</reference>
<accession>A0A1G8CCY4</accession>